<dbReference type="Pfam" id="PF25015">
    <property type="entry name" value="RBD_AKAP-17A"/>
    <property type="match status" value="1"/>
</dbReference>
<feature type="compositionally biased region" description="Basic and acidic residues" evidence="1">
    <location>
        <begin position="413"/>
        <end position="428"/>
    </location>
</feature>
<sequence length="788" mass="93010">MNVFQSCNDTSDAIELFPPQSLYLKAIARLNISVQLPQMKLPGKTISNWEVMEKLKSMTRPEEFIALKVSKSTLEFIRFEAEIDNKSKLTSVIARLDTRTIKLSGFSEPLKIRAAEAKIPFPTRHTWDSYFRDARNMNEMKPGERPDTIHISNLPCKWFATKQDKNKGNDVPSEYLFRKVFEVFGEVRCVDIPIADPYRNRMKSHISGMKTFSFGQDLAFEGYVQFKEYICFVKAMDALRGMKLLHKEGDKAYTANIKVDFDKTKHLSDPAIRRRRAEREKLVAQEREKEERERKEQELQEQKKEEERLKKLEEKRQRAQRQKQREEKRKHRQLMKLKEKETQEMNMKIAVEERKLLIAQRKLESIRLLDELFERVKVNKQKEMVKKKGETFGRKSVKDKQKKGVKLKKKKEKEKSKKDKLQDRERELRTKLVRKYKSAQEQQLEEQREKLLQTIEGKNKLRSVLASTSKKPDQSSESSTASSAEEKDKSSSSDSSELMSAKERRETSWKEKQDFDGKNYLVVSQYKDRHWYQNKHYCEDSQRYIYPYDDRGGPPACQDFFKSYQRFPNHNLRFHHRGGFYPRRRGFYFPRWQKYSRGGHGSYQNFQKQGFASDPSCYYDNMTNDYYRYFQKLAKGDKGEGSSDTQSQDSQSISHSHSSKHSRSSHSKSRSLSRTRSRSKSGSQSRSSSSTLPSKRFRSQSRSWSQRKSRSRTRSHSRTHSKTWTRSPSKSVTHSKWNDGVEEKSAMVESVTQSKDKRTLRHAHSKKKQHKQDDTCSDSDKIRMKHKR</sequence>
<dbReference type="AlphaFoldDB" id="A0A2J7PMA1"/>
<dbReference type="STRING" id="105785.A0A2J7PMA1"/>
<feature type="region of interest" description="Disordered" evidence="1">
    <location>
        <begin position="636"/>
        <end position="788"/>
    </location>
</feature>
<keyword evidence="3" id="KW-1185">Reference proteome</keyword>
<evidence type="ECO:0000313" key="2">
    <source>
        <dbReference type="EMBL" id="PNF17464.1"/>
    </source>
</evidence>
<feature type="compositionally biased region" description="Low complexity" evidence="1">
    <location>
        <begin position="680"/>
        <end position="694"/>
    </location>
</feature>
<feature type="compositionally biased region" description="Basic residues" evidence="1">
    <location>
        <begin position="657"/>
        <end position="679"/>
    </location>
</feature>
<dbReference type="EMBL" id="NEVH01024418">
    <property type="protein sequence ID" value="PNF17464.1"/>
    <property type="molecule type" value="Genomic_DNA"/>
</dbReference>
<feature type="compositionally biased region" description="Basic residues" evidence="1">
    <location>
        <begin position="695"/>
        <end position="723"/>
    </location>
</feature>
<proteinExistence type="predicted"/>
<reference evidence="2 3" key="1">
    <citation type="submission" date="2017-12" db="EMBL/GenBank/DDBJ databases">
        <title>Hemimetabolous genomes reveal molecular basis of termite eusociality.</title>
        <authorList>
            <person name="Harrison M.C."/>
            <person name="Jongepier E."/>
            <person name="Robertson H.M."/>
            <person name="Arning N."/>
            <person name="Bitard-Feildel T."/>
            <person name="Chao H."/>
            <person name="Childers C.P."/>
            <person name="Dinh H."/>
            <person name="Doddapaneni H."/>
            <person name="Dugan S."/>
            <person name="Gowin J."/>
            <person name="Greiner C."/>
            <person name="Han Y."/>
            <person name="Hu H."/>
            <person name="Hughes D.S.T."/>
            <person name="Huylmans A.-K."/>
            <person name="Kemena C."/>
            <person name="Kremer L.P.M."/>
            <person name="Lee S.L."/>
            <person name="Lopez-Ezquerra A."/>
            <person name="Mallet L."/>
            <person name="Monroy-Kuhn J.M."/>
            <person name="Moser A."/>
            <person name="Murali S.C."/>
            <person name="Muzny D.M."/>
            <person name="Otani S."/>
            <person name="Piulachs M.-D."/>
            <person name="Poelchau M."/>
            <person name="Qu J."/>
            <person name="Schaub F."/>
            <person name="Wada-Katsumata A."/>
            <person name="Worley K.C."/>
            <person name="Xie Q."/>
            <person name="Ylla G."/>
            <person name="Poulsen M."/>
            <person name="Gibbs R.A."/>
            <person name="Schal C."/>
            <person name="Richards S."/>
            <person name="Belles X."/>
            <person name="Korb J."/>
            <person name="Bornberg-Bauer E."/>
        </authorList>
    </citation>
    <scope>NUCLEOTIDE SEQUENCE [LARGE SCALE GENOMIC DNA]</scope>
    <source>
        <tissue evidence="2">Whole body</tissue>
    </source>
</reference>
<feature type="compositionally biased region" description="Basic and acidic residues" evidence="1">
    <location>
        <begin position="272"/>
        <end position="327"/>
    </location>
</feature>
<feature type="compositionally biased region" description="Low complexity" evidence="1">
    <location>
        <begin position="642"/>
        <end position="656"/>
    </location>
</feature>
<keyword evidence="2" id="KW-0808">Transferase</keyword>
<feature type="region of interest" description="Disordered" evidence="1">
    <location>
        <begin position="383"/>
        <end position="428"/>
    </location>
</feature>
<evidence type="ECO:0000313" key="3">
    <source>
        <dbReference type="Proteomes" id="UP000235965"/>
    </source>
</evidence>
<feature type="compositionally biased region" description="Basic and acidic residues" evidence="1">
    <location>
        <begin position="771"/>
        <end position="782"/>
    </location>
</feature>
<dbReference type="OrthoDB" id="1918237at2759"/>
<dbReference type="CDD" id="cd12264">
    <property type="entry name" value="RRM_AKAP17A"/>
    <property type="match status" value="1"/>
</dbReference>
<accession>A0A2J7PMA1</accession>
<dbReference type="Proteomes" id="UP000235965">
    <property type="component" value="Unassembled WGS sequence"/>
</dbReference>
<feature type="compositionally biased region" description="Basic residues" evidence="1">
    <location>
        <begin position="400"/>
        <end position="412"/>
    </location>
</feature>
<keyword evidence="2" id="KW-0418">Kinase</keyword>
<protein>
    <submittedName>
        <fullName evidence="2">A-kinase anchor protein 17A</fullName>
    </submittedName>
</protein>
<dbReference type="PANTHER" id="PTHR12484">
    <property type="entry name" value="B-LYMPHOCYTE ANTIGEN-RELATED"/>
    <property type="match status" value="1"/>
</dbReference>
<feature type="compositionally biased region" description="Basic and acidic residues" evidence="1">
    <location>
        <begin position="736"/>
        <end position="746"/>
    </location>
</feature>
<feature type="compositionally biased region" description="Basic residues" evidence="1">
    <location>
        <begin position="758"/>
        <end position="770"/>
    </location>
</feature>
<name>A0A2J7PMA1_9NEOP</name>
<organism evidence="2 3">
    <name type="scientific">Cryptotermes secundus</name>
    <dbReference type="NCBI Taxonomy" id="105785"/>
    <lineage>
        <taxon>Eukaryota</taxon>
        <taxon>Metazoa</taxon>
        <taxon>Ecdysozoa</taxon>
        <taxon>Arthropoda</taxon>
        <taxon>Hexapoda</taxon>
        <taxon>Insecta</taxon>
        <taxon>Pterygota</taxon>
        <taxon>Neoptera</taxon>
        <taxon>Polyneoptera</taxon>
        <taxon>Dictyoptera</taxon>
        <taxon>Blattodea</taxon>
        <taxon>Blattoidea</taxon>
        <taxon>Termitoidae</taxon>
        <taxon>Kalotermitidae</taxon>
        <taxon>Cryptotermitinae</taxon>
        <taxon>Cryptotermes</taxon>
    </lineage>
</organism>
<feature type="compositionally biased region" description="Basic and acidic residues" evidence="1">
    <location>
        <begin position="383"/>
        <end position="399"/>
    </location>
</feature>
<dbReference type="InParanoid" id="A0A2J7PMA1"/>
<evidence type="ECO:0000256" key="1">
    <source>
        <dbReference type="SAM" id="MobiDB-lite"/>
    </source>
</evidence>
<dbReference type="PANTHER" id="PTHR12484:SF4">
    <property type="entry name" value="A-KINASE ANCHOR PROTEIN 17A"/>
    <property type="match status" value="1"/>
</dbReference>
<feature type="region of interest" description="Disordered" evidence="1">
    <location>
        <begin position="272"/>
        <end position="336"/>
    </location>
</feature>
<dbReference type="InterPro" id="IPR056852">
    <property type="entry name" value="AK17A/B"/>
</dbReference>
<feature type="region of interest" description="Disordered" evidence="1">
    <location>
        <begin position="463"/>
        <end position="510"/>
    </location>
</feature>
<comment type="caution">
    <text evidence="2">The sequence shown here is derived from an EMBL/GenBank/DDBJ whole genome shotgun (WGS) entry which is preliminary data.</text>
</comment>
<dbReference type="GO" id="GO:0016301">
    <property type="term" value="F:kinase activity"/>
    <property type="evidence" value="ECO:0007669"/>
    <property type="project" value="UniProtKB-KW"/>
</dbReference>
<dbReference type="FunCoup" id="A0A2J7PMA1">
    <property type="interactions" value="27"/>
</dbReference>
<feature type="compositionally biased region" description="Basic and acidic residues" evidence="1">
    <location>
        <begin position="500"/>
        <end position="510"/>
    </location>
</feature>
<gene>
    <name evidence="2" type="primary">AKAP17A</name>
    <name evidence="2" type="ORF">B7P43_G00371</name>
</gene>